<name>A0A9N9B586_9GLOM</name>
<feature type="non-terminal residue" evidence="1">
    <location>
        <position position="107"/>
    </location>
</feature>
<proteinExistence type="predicted"/>
<reference evidence="1" key="1">
    <citation type="submission" date="2021-06" db="EMBL/GenBank/DDBJ databases">
        <authorList>
            <person name="Kallberg Y."/>
            <person name="Tangrot J."/>
            <person name="Rosling A."/>
        </authorList>
    </citation>
    <scope>NUCLEOTIDE SEQUENCE</scope>
    <source>
        <strain evidence="1">AZ414A</strain>
    </source>
</reference>
<keyword evidence="2" id="KW-1185">Reference proteome</keyword>
<gene>
    <name evidence="1" type="ORF">DEBURN_LOCUS7338</name>
</gene>
<evidence type="ECO:0000313" key="2">
    <source>
        <dbReference type="Proteomes" id="UP000789706"/>
    </source>
</evidence>
<dbReference type="AlphaFoldDB" id="A0A9N9B586"/>
<protein>
    <submittedName>
        <fullName evidence="1">10567_t:CDS:1</fullName>
    </submittedName>
</protein>
<dbReference type="EMBL" id="CAJVPK010000870">
    <property type="protein sequence ID" value="CAG8555915.1"/>
    <property type="molecule type" value="Genomic_DNA"/>
</dbReference>
<dbReference type="Proteomes" id="UP000789706">
    <property type="component" value="Unassembled WGS sequence"/>
</dbReference>
<comment type="caution">
    <text evidence="1">The sequence shown here is derived from an EMBL/GenBank/DDBJ whole genome shotgun (WGS) entry which is preliminary data.</text>
</comment>
<evidence type="ECO:0000313" key="1">
    <source>
        <dbReference type="EMBL" id="CAG8555915.1"/>
    </source>
</evidence>
<accession>A0A9N9B586</accession>
<organism evidence="1 2">
    <name type="scientific">Diversispora eburnea</name>
    <dbReference type="NCBI Taxonomy" id="1213867"/>
    <lineage>
        <taxon>Eukaryota</taxon>
        <taxon>Fungi</taxon>
        <taxon>Fungi incertae sedis</taxon>
        <taxon>Mucoromycota</taxon>
        <taxon>Glomeromycotina</taxon>
        <taxon>Glomeromycetes</taxon>
        <taxon>Diversisporales</taxon>
        <taxon>Diversisporaceae</taxon>
        <taxon>Diversispora</taxon>
    </lineage>
</organism>
<sequence>PQINQNEKSIFTYSPHYLLYQFAFASQFSYECSPNSATCTDGSCCSDSRVSIVAKMVAIVVMTAYGKKCCGNDTCYEKENTCCGTLCCAPGDICMGPGRCCKPSESC</sequence>